<dbReference type="AlphaFoldDB" id="A0AAW2HUR0"/>
<protein>
    <recommendedName>
        <fullName evidence="3">Rab3 GTPase-activating protein catalytic subunit</fullName>
    </recommendedName>
</protein>
<evidence type="ECO:0000313" key="2">
    <source>
        <dbReference type="EMBL" id="KAL0273699.1"/>
    </source>
</evidence>
<sequence>MENEDMYHYDFTTASELEIFIARIEEIIQEWRVPQKPVQCKLEKDDFKKKEWCLSSEKITFADVEFQLNRYYLKCSEDKDTLEERKGEVDDGSISQAIEDMLSLENDFFPITVPPTKDSHPLARWYGLRDFLVLVPKLSVLVASESQIKLWLSSLCIATSNTGCQVPVFLQAKEPWQCYFLGVCQSKGFHTDFEMIHLEHLPLHCQYLTGLLTLFKSKISTKLISTPVTISVRCTYVLKDWTLSTWTQNPPDLGFLEGEDIGVSELSKLPFGAVYDPILGLNLRATWPHLVENTIVDSESYSDLDPMHALVWTASINVAENANCLLTEYFTEFLSLCNNNFSIQEILESIVDTSSSKSSDLSSSLSAITESKISAFSKAVIGSDKNSRKQSHQVEQFEGPISSDILMTLLYFLFPDADAECKSPYPEQYSGNSNPSTEEDKSVNSIDPRLSGMKSAPYNSLPWRLAIVMAHVIHSLGGVQSATHLWYEFTKELRYRCERNILIPG</sequence>
<dbReference type="GO" id="GO:0005096">
    <property type="term" value="F:GTPase activator activity"/>
    <property type="evidence" value="ECO:0007669"/>
    <property type="project" value="InterPro"/>
</dbReference>
<organism evidence="2">
    <name type="scientific">Menopon gallinae</name>
    <name type="common">poultry shaft louse</name>
    <dbReference type="NCBI Taxonomy" id="328185"/>
    <lineage>
        <taxon>Eukaryota</taxon>
        <taxon>Metazoa</taxon>
        <taxon>Ecdysozoa</taxon>
        <taxon>Arthropoda</taxon>
        <taxon>Hexapoda</taxon>
        <taxon>Insecta</taxon>
        <taxon>Pterygota</taxon>
        <taxon>Neoptera</taxon>
        <taxon>Paraneoptera</taxon>
        <taxon>Psocodea</taxon>
        <taxon>Troctomorpha</taxon>
        <taxon>Phthiraptera</taxon>
        <taxon>Amblycera</taxon>
        <taxon>Menoponidae</taxon>
        <taxon>Menopon</taxon>
    </lineage>
</organism>
<dbReference type="EMBL" id="JARGDH010000003">
    <property type="protein sequence ID" value="KAL0273699.1"/>
    <property type="molecule type" value="Genomic_DNA"/>
</dbReference>
<evidence type="ECO:0008006" key="3">
    <source>
        <dbReference type="Google" id="ProtNLM"/>
    </source>
</evidence>
<feature type="region of interest" description="Disordered" evidence="1">
    <location>
        <begin position="424"/>
        <end position="449"/>
    </location>
</feature>
<dbReference type="PANTHER" id="PTHR21422">
    <property type="entry name" value="RAB3 GTPASE-ACTIVATING PROTEIN CATALYTIC SUBUNIT"/>
    <property type="match status" value="1"/>
</dbReference>
<accession>A0AAW2HUR0</accession>
<name>A0AAW2HUR0_9NEOP</name>
<dbReference type="InterPro" id="IPR045700">
    <property type="entry name" value="Rab3GAP1"/>
</dbReference>
<evidence type="ECO:0000256" key="1">
    <source>
        <dbReference type="SAM" id="MobiDB-lite"/>
    </source>
</evidence>
<comment type="caution">
    <text evidence="2">The sequence shown here is derived from an EMBL/GenBank/DDBJ whole genome shotgun (WGS) entry which is preliminary data.</text>
</comment>
<reference evidence="2" key="1">
    <citation type="journal article" date="2024" name="Gigascience">
        <title>Chromosome-level genome of the poultry shaft louse Menopon gallinae provides insight into the host-switching and adaptive evolution of parasitic lice.</title>
        <authorList>
            <person name="Xu Y."/>
            <person name="Ma L."/>
            <person name="Liu S."/>
            <person name="Liang Y."/>
            <person name="Liu Q."/>
            <person name="He Z."/>
            <person name="Tian L."/>
            <person name="Duan Y."/>
            <person name="Cai W."/>
            <person name="Li H."/>
            <person name="Song F."/>
        </authorList>
    </citation>
    <scope>NUCLEOTIDE SEQUENCE</scope>
    <source>
        <strain evidence="2">Cailab_2023a</strain>
    </source>
</reference>
<dbReference type="EMBL" id="JARGDH010000003">
    <property type="protein sequence ID" value="KAL0273700.1"/>
    <property type="molecule type" value="Genomic_DNA"/>
</dbReference>
<dbReference type="PANTHER" id="PTHR21422:SF9">
    <property type="entry name" value="RAB3 GTPASE-ACTIVATING PROTEIN CATALYTIC SUBUNIT"/>
    <property type="match status" value="1"/>
</dbReference>
<gene>
    <name evidence="2" type="ORF">PYX00_006319</name>
</gene>
<proteinExistence type="predicted"/>